<gene>
    <name evidence="2" type="ORF">PCASD_10191</name>
</gene>
<organism evidence="2 3">
    <name type="scientific">Puccinia coronata f. sp. avenae</name>
    <dbReference type="NCBI Taxonomy" id="200324"/>
    <lineage>
        <taxon>Eukaryota</taxon>
        <taxon>Fungi</taxon>
        <taxon>Dikarya</taxon>
        <taxon>Basidiomycota</taxon>
        <taxon>Pucciniomycotina</taxon>
        <taxon>Pucciniomycetes</taxon>
        <taxon>Pucciniales</taxon>
        <taxon>Pucciniaceae</taxon>
        <taxon>Puccinia</taxon>
    </lineage>
</organism>
<comment type="caution">
    <text evidence="2">The sequence shown here is derived from an EMBL/GenBank/DDBJ whole genome shotgun (WGS) entry which is preliminary data.</text>
</comment>
<evidence type="ECO:0000313" key="2">
    <source>
        <dbReference type="EMBL" id="PLW36912.1"/>
    </source>
</evidence>
<evidence type="ECO:0000313" key="3">
    <source>
        <dbReference type="Proteomes" id="UP000235392"/>
    </source>
</evidence>
<protein>
    <submittedName>
        <fullName evidence="2">Uncharacterized protein</fullName>
    </submittedName>
</protein>
<sequence length="105" mass="11671">MGRTGAAWIKCSPQGLLFRGITFPTIYLFYNSTINASSNCHNQTSLSRLQEISSNSRNHQQTPEKPKEPCQPLATPLATEKALRSQRDPICPTTPSPSPQPQQYI</sequence>
<name>A0A2N5UGN1_9BASI</name>
<feature type="region of interest" description="Disordered" evidence="1">
    <location>
        <begin position="45"/>
        <end position="105"/>
    </location>
</feature>
<evidence type="ECO:0000256" key="1">
    <source>
        <dbReference type="SAM" id="MobiDB-lite"/>
    </source>
</evidence>
<reference evidence="2 3" key="1">
    <citation type="submission" date="2017-11" db="EMBL/GenBank/DDBJ databases">
        <title>De novo assembly and phasing of dikaryotic genomes from two isolates of Puccinia coronata f. sp. avenae, the causal agent of oat crown rust.</title>
        <authorList>
            <person name="Miller M.E."/>
            <person name="Zhang Y."/>
            <person name="Omidvar V."/>
            <person name="Sperschneider J."/>
            <person name="Schwessinger B."/>
            <person name="Raley C."/>
            <person name="Palmer J.M."/>
            <person name="Garnica D."/>
            <person name="Upadhyaya N."/>
            <person name="Rathjen J."/>
            <person name="Taylor J.M."/>
            <person name="Park R.F."/>
            <person name="Dodds P.N."/>
            <person name="Hirsch C.D."/>
            <person name="Kianian S.F."/>
            <person name="Figueroa M."/>
        </authorList>
    </citation>
    <scope>NUCLEOTIDE SEQUENCE [LARGE SCALE GENOMIC DNA]</scope>
    <source>
        <strain evidence="2">12SD80</strain>
    </source>
</reference>
<accession>A0A2N5UGN1</accession>
<dbReference type="AlphaFoldDB" id="A0A2N5UGN1"/>
<dbReference type="EMBL" id="PGCI01000152">
    <property type="protein sequence ID" value="PLW36912.1"/>
    <property type="molecule type" value="Genomic_DNA"/>
</dbReference>
<proteinExistence type="predicted"/>
<dbReference type="Proteomes" id="UP000235392">
    <property type="component" value="Unassembled WGS sequence"/>
</dbReference>
<feature type="compositionally biased region" description="Polar residues" evidence="1">
    <location>
        <begin position="45"/>
        <end position="61"/>
    </location>
</feature>
<feature type="compositionally biased region" description="Pro residues" evidence="1">
    <location>
        <begin position="92"/>
        <end position="105"/>
    </location>
</feature>